<evidence type="ECO:0000313" key="2">
    <source>
        <dbReference type="Proteomes" id="UP000015453"/>
    </source>
</evidence>
<dbReference type="InterPro" id="IPR032675">
    <property type="entry name" value="LRR_dom_sf"/>
</dbReference>
<dbReference type="AlphaFoldDB" id="S8E4N2"/>
<dbReference type="Proteomes" id="UP000015453">
    <property type="component" value="Unassembled WGS sequence"/>
</dbReference>
<organism evidence="1 2">
    <name type="scientific">Genlisea aurea</name>
    <dbReference type="NCBI Taxonomy" id="192259"/>
    <lineage>
        <taxon>Eukaryota</taxon>
        <taxon>Viridiplantae</taxon>
        <taxon>Streptophyta</taxon>
        <taxon>Embryophyta</taxon>
        <taxon>Tracheophyta</taxon>
        <taxon>Spermatophyta</taxon>
        <taxon>Magnoliopsida</taxon>
        <taxon>eudicotyledons</taxon>
        <taxon>Gunneridae</taxon>
        <taxon>Pentapetalae</taxon>
        <taxon>asterids</taxon>
        <taxon>lamiids</taxon>
        <taxon>Lamiales</taxon>
        <taxon>Lentibulariaceae</taxon>
        <taxon>Genlisea</taxon>
    </lineage>
</organism>
<dbReference type="PANTHER" id="PTHR48007:SF84">
    <property type="entry name" value="(WILD MALAYSIAN BANANA) HYPOTHETICAL PROTEIN"/>
    <property type="match status" value="1"/>
</dbReference>
<dbReference type="Gene3D" id="3.80.10.10">
    <property type="entry name" value="Ribonuclease Inhibitor"/>
    <property type="match status" value="2"/>
</dbReference>
<dbReference type="Pfam" id="PF00560">
    <property type="entry name" value="LRR_1"/>
    <property type="match status" value="2"/>
</dbReference>
<feature type="non-terminal residue" evidence="1">
    <location>
        <position position="174"/>
    </location>
</feature>
<gene>
    <name evidence="1" type="ORF">M569_04028</name>
</gene>
<feature type="non-terminal residue" evidence="1">
    <location>
        <position position="1"/>
    </location>
</feature>
<evidence type="ECO:0000313" key="1">
    <source>
        <dbReference type="EMBL" id="EPS70733.1"/>
    </source>
</evidence>
<dbReference type="OrthoDB" id="776842at2759"/>
<dbReference type="SUPFAM" id="SSF52058">
    <property type="entry name" value="L domain-like"/>
    <property type="match status" value="1"/>
</dbReference>
<dbReference type="InterPro" id="IPR001611">
    <property type="entry name" value="Leu-rich_rpt"/>
</dbReference>
<dbReference type="InterPro" id="IPR046959">
    <property type="entry name" value="PRK1-6/SRF4-like"/>
</dbReference>
<evidence type="ECO:0008006" key="3">
    <source>
        <dbReference type="Google" id="ProtNLM"/>
    </source>
</evidence>
<proteinExistence type="predicted"/>
<protein>
    <recommendedName>
        <fullName evidence="3">Leucine-rich repeat-containing N-terminal plant-type domain-containing protein</fullName>
    </recommendedName>
</protein>
<sequence>CPGSDAALLARAFHFVSGFNVSWFYRGTPSQQFGCWDSPVTEIRLPARNLTGTVSWKFLANITRLRAVDLSGNYLTGSLPPSIWLVPSLAEFNLSHNRLGGAAGLPRAGFPAVGPVRSIDVSFNRFKSLGFFSDFVNLTNLDVSGNDFAAVLPFWFANFTNLEFLAFAGCNFSG</sequence>
<dbReference type="EMBL" id="AUSU01001562">
    <property type="protein sequence ID" value="EPS70733.1"/>
    <property type="molecule type" value="Genomic_DNA"/>
</dbReference>
<accession>S8E4N2</accession>
<keyword evidence="2" id="KW-1185">Reference proteome</keyword>
<name>S8E4N2_9LAMI</name>
<reference evidence="1 2" key="1">
    <citation type="journal article" date="2013" name="BMC Genomics">
        <title>The miniature genome of a carnivorous plant Genlisea aurea contains a low number of genes and short non-coding sequences.</title>
        <authorList>
            <person name="Leushkin E.V."/>
            <person name="Sutormin R.A."/>
            <person name="Nabieva E.R."/>
            <person name="Penin A.A."/>
            <person name="Kondrashov A.S."/>
            <person name="Logacheva M.D."/>
        </authorList>
    </citation>
    <scope>NUCLEOTIDE SEQUENCE [LARGE SCALE GENOMIC DNA]</scope>
</reference>
<comment type="caution">
    <text evidence="1">The sequence shown here is derived from an EMBL/GenBank/DDBJ whole genome shotgun (WGS) entry which is preliminary data.</text>
</comment>
<dbReference type="PANTHER" id="PTHR48007">
    <property type="entry name" value="LEUCINE-RICH REPEAT RECEPTOR-LIKE PROTEIN KINASE PXC1"/>
    <property type="match status" value="1"/>
</dbReference>